<protein>
    <submittedName>
        <fullName evidence="2">Uncharacterized protein</fullName>
    </submittedName>
</protein>
<accession>A0AAV7QP28</accession>
<gene>
    <name evidence="2" type="ORF">NDU88_008608</name>
</gene>
<evidence type="ECO:0000313" key="3">
    <source>
        <dbReference type="Proteomes" id="UP001066276"/>
    </source>
</evidence>
<evidence type="ECO:0000313" key="2">
    <source>
        <dbReference type="EMBL" id="KAJ1142281.1"/>
    </source>
</evidence>
<organism evidence="2 3">
    <name type="scientific">Pleurodeles waltl</name>
    <name type="common">Iberian ribbed newt</name>
    <dbReference type="NCBI Taxonomy" id="8319"/>
    <lineage>
        <taxon>Eukaryota</taxon>
        <taxon>Metazoa</taxon>
        <taxon>Chordata</taxon>
        <taxon>Craniata</taxon>
        <taxon>Vertebrata</taxon>
        <taxon>Euteleostomi</taxon>
        <taxon>Amphibia</taxon>
        <taxon>Batrachia</taxon>
        <taxon>Caudata</taxon>
        <taxon>Salamandroidea</taxon>
        <taxon>Salamandridae</taxon>
        <taxon>Pleurodelinae</taxon>
        <taxon>Pleurodeles</taxon>
    </lineage>
</organism>
<proteinExistence type="predicted"/>
<dbReference type="AlphaFoldDB" id="A0AAV7QP28"/>
<keyword evidence="3" id="KW-1185">Reference proteome</keyword>
<sequence>MCLALLRAGGGSTGLDGSLPPPLLRPHEKSLSPLSLPPPPAALACPDLPLLALPLRRPWHSGRGASGLQWNRQGFGAFGRTDALGRDSSSFLLLRFLFRFSKARQGSEVRIDGI</sequence>
<name>A0AAV7QP28_PLEWA</name>
<dbReference type="EMBL" id="JANPWB010000010">
    <property type="protein sequence ID" value="KAJ1142281.1"/>
    <property type="molecule type" value="Genomic_DNA"/>
</dbReference>
<evidence type="ECO:0000256" key="1">
    <source>
        <dbReference type="SAM" id="MobiDB-lite"/>
    </source>
</evidence>
<feature type="region of interest" description="Disordered" evidence="1">
    <location>
        <begin position="16"/>
        <end position="38"/>
    </location>
</feature>
<comment type="caution">
    <text evidence="2">The sequence shown here is derived from an EMBL/GenBank/DDBJ whole genome shotgun (WGS) entry which is preliminary data.</text>
</comment>
<reference evidence="2" key="1">
    <citation type="journal article" date="2022" name="bioRxiv">
        <title>Sequencing and chromosome-scale assembly of the giantPleurodeles waltlgenome.</title>
        <authorList>
            <person name="Brown T."/>
            <person name="Elewa A."/>
            <person name="Iarovenko S."/>
            <person name="Subramanian E."/>
            <person name="Araus A.J."/>
            <person name="Petzold A."/>
            <person name="Susuki M."/>
            <person name="Suzuki K.-i.T."/>
            <person name="Hayashi T."/>
            <person name="Toyoda A."/>
            <person name="Oliveira C."/>
            <person name="Osipova E."/>
            <person name="Leigh N.D."/>
            <person name="Simon A."/>
            <person name="Yun M.H."/>
        </authorList>
    </citation>
    <scope>NUCLEOTIDE SEQUENCE</scope>
    <source>
        <strain evidence="2">20211129_DDA</strain>
        <tissue evidence="2">Liver</tissue>
    </source>
</reference>
<dbReference type="Proteomes" id="UP001066276">
    <property type="component" value="Chromosome 6"/>
</dbReference>